<proteinExistence type="predicted"/>
<dbReference type="PROSITE" id="PS51658">
    <property type="entry name" value="BFN"/>
    <property type="match status" value="1"/>
</dbReference>
<feature type="domain" description="BFN" evidence="1">
    <location>
        <begin position="5"/>
        <end position="136"/>
    </location>
</feature>
<dbReference type="PANTHER" id="PTHR15160:SF1">
    <property type="entry name" value="VON HIPPEL-LINDAU DISEASE TUMOR SUPPRESSOR"/>
    <property type="match status" value="1"/>
</dbReference>
<accession>A0A6J4TTY3</accession>
<gene>
    <name evidence="2" type="ORF">AVDCRST_MAG67-4314</name>
</gene>
<name>A0A6J4TTY3_9ACTN</name>
<evidence type="ECO:0000313" key="2">
    <source>
        <dbReference type="EMBL" id="CAA9531555.1"/>
    </source>
</evidence>
<dbReference type="InterPro" id="IPR036104">
    <property type="entry name" value="BFN_sf"/>
</dbReference>
<organism evidence="2">
    <name type="scientific">uncultured Solirubrobacteraceae bacterium</name>
    <dbReference type="NCBI Taxonomy" id="1162706"/>
    <lineage>
        <taxon>Bacteria</taxon>
        <taxon>Bacillati</taxon>
        <taxon>Actinomycetota</taxon>
        <taxon>Thermoleophilia</taxon>
        <taxon>Solirubrobacterales</taxon>
        <taxon>Solirubrobacteraceae</taxon>
        <taxon>environmental samples</taxon>
    </lineage>
</organism>
<dbReference type="EMBL" id="CADCVQ010000171">
    <property type="protein sequence ID" value="CAA9531555.1"/>
    <property type="molecule type" value="Genomic_DNA"/>
</dbReference>
<dbReference type="AlphaFoldDB" id="A0A6J4TTY3"/>
<reference evidence="2" key="1">
    <citation type="submission" date="2020-02" db="EMBL/GenBank/DDBJ databases">
        <authorList>
            <person name="Meier V. D."/>
        </authorList>
    </citation>
    <scope>NUCLEOTIDE SEQUENCE</scope>
    <source>
        <strain evidence="2">AVDCRST_MAG67</strain>
    </source>
</reference>
<evidence type="ECO:0000259" key="1">
    <source>
        <dbReference type="PROSITE" id="PS51658"/>
    </source>
</evidence>
<dbReference type="Pfam" id="PF02577">
    <property type="entry name" value="BFN_dom"/>
    <property type="match status" value="1"/>
</dbReference>
<dbReference type="GO" id="GO:0004518">
    <property type="term" value="F:nuclease activity"/>
    <property type="evidence" value="ECO:0007669"/>
    <property type="project" value="InterPro"/>
</dbReference>
<protein>
    <recommendedName>
        <fullName evidence="1">BFN domain-containing protein</fullName>
    </recommendedName>
</protein>
<dbReference type="SUPFAM" id="SSF103256">
    <property type="entry name" value="Hypothetical protein TM0160"/>
    <property type="match status" value="1"/>
</dbReference>
<sequence>MLQPMQEMVIYGVSFDMVGKQPIVLLKTVDSNKFLPIWIGHPEAAAILMKLQGATTPRPMTHDLLCDMLGELEVRCTQVAVTELRDNTFFASITLAVDGKEMEIDSRPSDALALAVRSGAPIFAAEEVIAESAIEFEHDVEDTEEVVEKFKDFLDQVSPEDFAGEE</sequence>
<dbReference type="Gene3D" id="3.10.690.10">
    <property type="entry name" value="Bifunctional nuclease domain"/>
    <property type="match status" value="1"/>
</dbReference>
<dbReference type="PANTHER" id="PTHR15160">
    <property type="entry name" value="VON HIPPEL-LINDAU PROTEIN"/>
    <property type="match status" value="1"/>
</dbReference>
<dbReference type="InterPro" id="IPR003729">
    <property type="entry name" value="Bi_nuclease_dom"/>
</dbReference>